<dbReference type="Gene3D" id="2.70.98.10">
    <property type="match status" value="1"/>
</dbReference>
<dbReference type="EMBL" id="JBEPME010000002">
    <property type="protein sequence ID" value="MET3656699.1"/>
    <property type="molecule type" value="Genomic_DNA"/>
</dbReference>
<evidence type="ECO:0000313" key="7">
    <source>
        <dbReference type="Proteomes" id="UP001549104"/>
    </source>
</evidence>
<evidence type="ECO:0000256" key="5">
    <source>
        <dbReference type="PIRNR" id="PIRNR005096"/>
    </source>
</evidence>
<protein>
    <recommendedName>
        <fullName evidence="5">Aldose 1-epimerase</fullName>
        <ecNumber evidence="5">5.1.3.3</ecNumber>
    </recommendedName>
</protein>
<dbReference type="PIRSF" id="PIRSF005096">
    <property type="entry name" value="GALM"/>
    <property type="match status" value="1"/>
</dbReference>
<dbReference type="RefSeq" id="WP_187047586.1">
    <property type="nucleotide sequence ID" value="NZ_CP185279.1"/>
</dbReference>
<dbReference type="InterPro" id="IPR011013">
    <property type="entry name" value="Gal_mutarotase_sf_dom"/>
</dbReference>
<proteinExistence type="inferred from homology"/>
<evidence type="ECO:0000256" key="2">
    <source>
        <dbReference type="ARBA" id="ARBA00006206"/>
    </source>
</evidence>
<comment type="similarity">
    <text evidence="2 5">Belongs to the aldose epimerase family.</text>
</comment>
<keyword evidence="3 5" id="KW-0413">Isomerase</keyword>
<name>A0ABV2K6I5_SPOPS</name>
<dbReference type="InterPro" id="IPR047215">
    <property type="entry name" value="Galactose_mutarotase-like"/>
</dbReference>
<dbReference type="InterPro" id="IPR014718">
    <property type="entry name" value="GH-type_carb-bd"/>
</dbReference>
<dbReference type="InterPro" id="IPR015443">
    <property type="entry name" value="Aldose_1-epimerase"/>
</dbReference>
<dbReference type="InterPro" id="IPR008183">
    <property type="entry name" value="Aldose_1/G6P_1-epimerase"/>
</dbReference>
<reference evidence="6 7" key="1">
    <citation type="submission" date="2024-06" db="EMBL/GenBank/DDBJ databases">
        <title>Sorghum-associated microbial communities from plants grown in Nebraska, USA.</title>
        <authorList>
            <person name="Schachtman D."/>
        </authorList>
    </citation>
    <scope>NUCLEOTIDE SEQUENCE [LARGE SCALE GENOMIC DNA]</scope>
    <source>
        <strain evidence="6 7">1288</strain>
    </source>
</reference>
<accession>A0ABV2K6I5</accession>
<dbReference type="PANTHER" id="PTHR10091">
    <property type="entry name" value="ALDOSE-1-EPIMERASE"/>
    <property type="match status" value="1"/>
</dbReference>
<evidence type="ECO:0000256" key="4">
    <source>
        <dbReference type="ARBA" id="ARBA00023277"/>
    </source>
</evidence>
<dbReference type="NCBIfam" id="NF008277">
    <property type="entry name" value="PRK11055.1"/>
    <property type="match status" value="1"/>
</dbReference>
<sequence>MKIETQDILNKWKLYTLTNNNGMTVSFLNFGGIITDISVPNRHNQLENVVLGYTNYTDYEENPNFFGAIIGRVAGRIQDASFTIQDQPYSLAANEGGHHLHGADEGFHQVIWQSSPFQSDDTVGVKLNHKSLDGEGGYPGTIEVAVTYTLTNNNELILDYSGTSDKTTVLTMTNHSYFNLSGNLAATIHNHHVTMESDDFVELDTELIPTGKKINVVNTPFDFRTGRKLVDGINSISTQNRVANHGYDHYFILNQTQQQNIRVKEETSGRLMTIKTNQPGVVMYTSNTLDEGLNLAEGNSKPYLGVCFETQASPASLHHKGFPSVILEAHELYDKQTVFSFGIEG</sequence>
<comment type="catalytic activity">
    <reaction evidence="5">
        <text>alpha-D-glucose = beta-D-glucose</text>
        <dbReference type="Rhea" id="RHEA:10264"/>
        <dbReference type="ChEBI" id="CHEBI:15903"/>
        <dbReference type="ChEBI" id="CHEBI:17925"/>
        <dbReference type="EC" id="5.1.3.3"/>
    </reaction>
</comment>
<comment type="caution">
    <text evidence="6">The sequence shown here is derived from an EMBL/GenBank/DDBJ whole genome shotgun (WGS) entry which is preliminary data.</text>
</comment>
<dbReference type="PANTHER" id="PTHR10091:SF0">
    <property type="entry name" value="GALACTOSE MUTAROTASE"/>
    <property type="match status" value="1"/>
</dbReference>
<dbReference type="GO" id="GO:0004034">
    <property type="term" value="F:aldose 1-epimerase activity"/>
    <property type="evidence" value="ECO:0007669"/>
    <property type="project" value="UniProtKB-EC"/>
</dbReference>
<comment type="pathway">
    <text evidence="1 5">Carbohydrate metabolism; hexose metabolism.</text>
</comment>
<keyword evidence="4 5" id="KW-0119">Carbohydrate metabolism</keyword>
<dbReference type="Pfam" id="PF01263">
    <property type="entry name" value="Aldose_epim"/>
    <property type="match status" value="1"/>
</dbReference>
<dbReference type="Proteomes" id="UP001549104">
    <property type="component" value="Unassembled WGS sequence"/>
</dbReference>
<keyword evidence="7" id="KW-1185">Reference proteome</keyword>
<gene>
    <name evidence="6" type="ORF">ABIC55_001786</name>
</gene>
<organism evidence="6 7">
    <name type="scientific">Sporosarcina psychrophila</name>
    <name type="common">Bacillus psychrophilus</name>
    <dbReference type="NCBI Taxonomy" id="1476"/>
    <lineage>
        <taxon>Bacteria</taxon>
        <taxon>Bacillati</taxon>
        <taxon>Bacillota</taxon>
        <taxon>Bacilli</taxon>
        <taxon>Bacillales</taxon>
        <taxon>Caryophanaceae</taxon>
        <taxon>Sporosarcina</taxon>
    </lineage>
</organism>
<dbReference type="CDD" id="cd09019">
    <property type="entry name" value="galactose_mutarotase_like"/>
    <property type="match status" value="1"/>
</dbReference>
<dbReference type="EC" id="5.1.3.3" evidence="5"/>
<evidence type="ECO:0000313" key="6">
    <source>
        <dbReference type="EMBL" id="MET3656699.1"/>
    </source>
</evidence>
<dbReference type="SUPFAM" id="SSF74650">
    <property type="entry name" value="Galactose mutarotase-like"/>
    <property type="match status" value="1"/>
</dbReference>
<evidence type="ECO:0000256" key="3">
    <source>
        <dbReference type="ARBA" id="ARBA00023235"/>
    </source>
</evidence>
<evidence type="ECO:0000256" key="1">
    <source>
        <dbReference type="ARBA" id="ARBA00005028"/>
    </source>
</evidence>